<dbReference type="InterPro" id="IPR036640">
    <property type="entry name" value="ABC1_TM_sf"/>
</dbReference>
<dbReference type="GO" id="GO:0016887">
    <property type="term" value="F:ATP hydrolysis activity"/>
    <property type="evidence" value="ECO:0007669"/>
    <property type="project" value="InterPro"/>
</dbReference>
<feature type="transmembrane region" description="Helical" evidence="10">
    <location>
        <begin position="69"/>
        <end position="91"/>
    </location>
</feature>
<name>A0A9W6H859_9MICO</name>
<evidence type="ECO:0000256" key="7">
    <source>
        <dbReference type="ARBA" id="ARBA00022989"/>
    </source>
</evidence>
<dbReference type="GO" id="GO:0140359">
    <property type="term" value="F:ABC-type transporter activity"/>
    <property type="evidence" value="ECO:0007669"/>
    <property type="project" value="InterPro"/>
</dbReference>
<dbReference type="InterPro" id="IPR017871">
    <property type="entry name" value="ABC_transporter-like_CS"/>
</dbReference>
<dbReference type="PROSITE" id="PS50929">
    <property type="entry name" value="ABC_TM1F"/>
    <property type="match status" value="1"/>
</dbReference>
<dbReference type="SUPFAM" id="SSF52540">
    <property type="entry name" value="P-loop containing nucleoside triphosphate hydrolases"/>
    <property type="match status" value="1"/>
</dbReference>
<comment type="subcellular location">
    <subcellularLocation>
        <location evidence="1">Cell membrane</location>
        <topology evidence="1">Multi-pass membrane protein</topology>
    </subcellularLocation>
</comment>
<gene>
    <name evidence="13" type="ORF">GCM10017584_08170</name>
</gene>
<dbReference type="Gene3D" id="3.40.50.300">
    <property type="entry name" value="P-loop containing nucleotide triphosphate hydrolases"/>
    <property type="match status" value="1"/>
</dbReference>
<dbReference type="GO" id="GO:0005524">
    <property type="term" value="F:ATP binding"/>
    <property type="evidence" value="ECO:0007669"/>
    <property type="project" value="UniProtKB-KW"/>
</dbReference>
<feature type="transmembrane region" description="Helical" evidence="10">
    <location>
        <begin position="142"/>
        <end position="166"/>
    </location>
</feature>
<dbReference type="SUPFAM" id="SSF90123">
    <property type="entry name" value="ABC transporter transmembrane region"/>
    <property type="match status" value="1"/>
</dbReference>
<proteinExistence type="inferred from homology"/>
<evidence type="ECO:0000259" key="11">
    <source>
        <dbReference type="PROSITE" id="PS50893"/>
    </source>
</evidence>
<feature type="transmembrane region" description="Helical" evidence="10">
    <location>
        <begin position="172"/>
        <end position="192"/>
    </location>
</feature>
<dbReference type="SMART" id="SM00382">
    <property type="entry name" value="AAA"/>
    <property type="match status" value="1"/>
</dbReference>
<dbReference type="AlphaFoldDB" id="A0A9W6H859"/>
<feature type="domain" description="ABC transporter" evidence="11">
    <location>
        <begin position="356"/>
        <end position="591"/>
    </location>
</feature>
<comment type="similarity">
    <text evidence="9">Belongs to the ABC transporter superfamily. Lipid exporter (TC 3.A.1.106) family.</text>
</comment>
<evidence type="ECO:0000313" key="14">
    <source>
        <dbReference type="Proteomes" id="UP001142372"/>
    </source>
</evidence>
<dbReference type="FunFam" id="3.40.50.300:FF:000299">
    <property type="entry name" value="ABC transporter ATP-binding protein/permease"/>
    <property type="match status" value="1"/>
</dbReference>
<dbReference type="InterPro" id="IPR003593">
    <property type="entry name" value="AAA+_ATPase"/>
</dbReference>
<dbReference type="GO" id="GO:0005886">
    <property type="term" value="C:plasma membrane"/>
    <property type="evidence" value="ECO:0007669"/>
    <property type="project" value="UniProtKB-SubCell"/>
</dbReference>
<keyword evidence="4 10" id="KW-0812">Transmembrane</keyword>
<keyword evidence="7 10" id="KW-1133">Transmembrane helix</keyword>
<evidence type="ECO:0000256" key="8">
    <source>
        <dbReference type="ARBA" id="ARBA00023136"/>
    </source>
</evidence>
<dbReference type="Proteomes" id="UP001142372">
    <property type="component" value="Unassembled WGS sequence"/>
</dbReference>
<reference evidence="13" key="2">
    <citation type="submission" date="2023-01" db="EMBL/GenBank/DDBJ databases">
        <authorList>
            <person name="Sun Q."/>
            <person name="Evtushenko L."/>
        </authorList>
    </citation>
    <scope>NUCLEOTIDE SEQUENCE</scope>
    <source>
        <strain evidence="13">VKM Ac-1401</strain>
    </source>
</reference>
<sequence>MKALIRTLRDLLPLLPPSGRRYLKMYSWLLGLLSVLDAFSLGLLAVVMTPLISNQPLTLPVVGTISTSSLIWLLVLICFVVILKGVLASLLQFSATRRFASYELEIGDRLLAAYLAAPWVERLKRNSSDVVRLADWGIANTIAGVLLPAFSLIGEAATFVVVLLVLMISQPAIAITALVYLGLVGLVLYFWISRQSQIAGRVNRDYSYTVSRLLTEVIGALKEVTLRNKSAEVQEVVHANRVRTSRARANIQFLNNVPRYILETALIGGFVLVGVVGFLTGGGSMTAAVTAVSIFSLAGFRMAPSITRFQAVVAGTSANLPHARNVIDDIRVMEAQGKAAQNGLDSGHLPEHPTTLVLDDVSFRYSADAPLALDNVSLTIPFGSTVAFVGSSGAGKSTLVDLILGLVDPTSGTIAIDGTPLRHVASAWHSRVGYVPQDVSLFDATVGQNVALTWSQDVDRDRAKASLEQAQLWETIESRAGGLDGPIGERGLALSGGQRQRLGIARALYADPFVLVMDEATSALDSATEAAVATAIRELHGKVTVILVAHRLSTIRHADQIYYMADGRVAASGTFDELVAAVPDFARQAELAGMID</sequence>
<comment type="caution">
    <text evidence="13">The sequence shown here is derived from an EMBL/GenBank/DDBJ whole genome shotgun (WGS) entry which is preliminary data.</text>
</comment>
<dbReference type="PANTHER" id="PTHR24221:SF654">
    <property type="entry name" value="ATP-BINDING CASSETTE SUB-FAMILY B MEMBER 6"/>
    <property type="match status" value="1"/>
</dbReference>
<evidence type="ECO:0000256" key="6">
    <source>
        <dbReference type="ARBA" id="ARBA00022840"/>
    </source>
</evidence>
<evidence type="ECO:0000256" key="5">
    <source>
        <dbReference type="ARBA" id="ARBA00022741"/>
    </source>
</evidence>
<feature type="domain" description="ABC transmembrane type-1" evidence="12">
    <location>
        <begin position="29"/>
        <end position="318"/>
    </location>
</feature>
<dbReference type="Pfam" id="PF00005">
    <property type="entry name" value="ABC_tran"/>
    <property type="match status" value="1"/>
</dbReference>
<keyword evidence="6 13" id="KW-0067">ATP-binding</keyword>
<evidence type="ECO:0000259" key="12">
    <source>
        <dbReference type="PROSITE" id="PS50929"/>
    </source>
</evidence>
<evidence type="ECO:0000313" key="13">
    <source>
        <dbReference type="EMBL" id="GLJ75243.1"/>
    </source>
</evidence>
<evidence type="ECO:0000256" key="10">
    <source>
        <dbReference type="SAM" id="Phobius"/>
    </source>
</evidence>
<dbReference type="RefSeq" id="WP_271175933.1">
    <property type="nucleotide sequence ID" value="NZ_BAAAJO010000001.1"/>
</dbReference>
<evidence type="ECO:0000256" key="1">
    <source>
        <dbReference type="ARBA" id="ARBA00004651"/>
    </source>
</evidence>
<evidence type="ECO:0000256" key="3">
    <source>
        <dbReference type="ARBA" id="ARBA00022475"/>
    </source>
</evidence>
<evidence type="ECO:0000256" key="4">
    <source>
        <dbReference type="ARBA" id="ARBA00022692"/>
    </source>
</evidence>
<dbReference type="GO" id="GO:0034040">
    <property type="term" value="F:ATPase-coupled lipid transmembrane transporter activity"/>
    <property type="evidence" value="ECO:0007669"/>
    <property type="project" value="TreeGrafter"/>
</dbReference>
<feature type="transmembrane region" description="Helical" evidence="10">
    <location>
        <begin position="28"/>
        <end position="49"/>
    </location>
</feature>
<protein>
    <submittedName>
        <fullName evidence="13">ABC transporter ATP-binding protein</fullName>
    </submittedName>
</protein>
<keyword evidence="3" id="KW-1003">Cell membrane</keyword>
<keyword evidence="8 10" id="KW-0472">Membrane</keyword>
<dbReference type="PROSITE" id="PS50893">
    <property type="entry name" value="ABC_TRANSPORTER_2"/>
    <property type="match status" value="1"/>
</dbReference>
<evidence type="ECO:0000256" key="9">
    <source>
        <dbReference type="ARBA" id="ARBA00061644"/>
    </source>
</evidence>
<dbReference type="InterPro" id="IPR003439">
    <property type="entry name" value="ABC_transporter-like_ATP-bd"/>
</dbReference>
<dbReference type="InterPro" id="IPR027417">
    <property type="entry name" value="P-loop_NTPase"/>
</dbReference>
<dbReference type="InterPro" id="IPR011527">
    <property type="entry name" value="ABC1_TM_dom"/>
</dbReference>
<organism evidence="13 14">
    <name type="scientific">Leifsonia poae</name>
    <dbReference type="NCBI Taxonomy" id="110933"/>
    <lineage>
        <taxon>Bacteria</taxon>
        <taxon>Bacillati</taxon>
        <taxon>Actinomycetota</taxon>
        <taxon>Actinomycetes</taxon>
        <taxon>Micrococcales</taxon>
        <taxon>Microbacteriaceae</taxon>
        <taxon>Leifsonia</taxon>
    </lineage>
</organism>
<reference evidence="13" key="1">
    <citation type="journal article" date="2014" name="Int. J. Syst. Evol. Microbiol.">
        <title>Complete genome sequence of Corynebacterium casei LMG S-19264T (=DSM 44701T), isolated from a smear-ripened cheese.</title>
        <authorList>
            <consortium name="US DOE Joint Genome Institute (JGI-PGF)"/>
            <person name="Walter F."/>
            <person name="Albersmeier A."/>
            <person name="Kalinowski J."/>
            <person name="Ruckert C."/>
        </authorList>
    </citation>
    <scope>NUCLEOTIDE SEQUENCE</scope>
    <source>
        <strain evidence="13">VKM Ac-1401</strain>
    </source>
</reference>
<dbReference type="InterPro" id="IPR039421">
    <property type="entry name" value="Type_1_exporter"/>
</dbReference>
<dbReference type="Gene3D" id="1.20.1560.10">
    <property type="entry name" value="ABC transporter type 1, transmembrane domain"/>
    <property type="match status" value="1"/>
</dbReference>
<dbReference type="PANTHER" id="PTHR24221">
    <property type="entry name" value="ATP-BINDING CASSETTE SUB-FAMILY B"/>
    <property type="match status" value="1"/>
</dbReference>
<evidence type="ECO:0000256" key="2">
    <source>
        <dbReference type="ARBA" id="ARBA00022448"/>
    </source>
</evidence>
<dbReference type="PROSITE" id="PS00211">
    <property type="entry name" value="ABC_TRANSPORTER_1"/>
    <property type="match status" value="1"/>
</dbReference>
<dbReference type="EMBL" id="BSEN01000003">
    <property type="protein sequence ID" value="GLJ75243.1"/>
    <property type="molecule type" value="Genomic_DNA"/>
</dbReference>
<accession>A0A9W6H859</accession>
<keyword evidence="2" id="KW-0813">Transport</keyword>
<keyword evidence="5" id="KW-0547">Nucleotide-binding</keyword>
<keyword evidence="14" id="KW-1185">Reference proteome</keyword>